<feature type="transmembrane region" description="Helical" evidence="5">
    <location>
        <begin position="95"/>
        <end position="113"/>
    </location>
</feature>
<evidence type="ECO:0000313" key="6">
    <source>
        <dbReference type="EMBL" id="POB00262.1"/>
    </source>
</evidence>
<gene>
    <name evidence="6" type="ORF">C2134_02360</name>
</gene>
<accession>A0A2K4MT28</accession>
<dbReference type="PANTHER" id="PTHR43701">
    <property type="entry name" value="MEMBRANE TRANSPORTER PROTEIN MJ0441-RELATED"/>
    <property type="match status" value="1"/>
</dbReference>
<evidence type="ECO:0000256" key="1">
    <source>
        <dbReference type="ARBA" id="ARBA00004141"/>
    </source>
</evidence>
<dbReference type="GO" id="GO:0005886">
    <property type="term" value="C:plasma membrane"/>
    <property type="evidence" value="ECO:0007669"/>
    <property type="project" value="UniProtKB-SubCell"/>
</dbReference>
<dbReference type="Pfam" id="PF01925">
    <property type="entry name" value="TauE"/>
    <property type="match status" value="1"/>
</dbReference>
<keyword evidence="4 5" id="KW-0472">Membrane</keyword>
<dbReference type="Proteomes" id="UP000236416">
    <property type="component" value="Unassembled WGS sequence"/>
</dbReference>
<dbReference type="PANTHER" id="PTHR43701:SF2">
    <property type="entry name" value="MEMBRANE TRANSPORTER PROTEIN YJNA-RELATED"/>
    <property type="match status" value="1"/>
</dbReference>
<evidence type="ECO:0000313" key="7">
    <source>
        <dbReference type="Proteomes" id="UP000236416"/>
    </source>
</evidence>
<comment type="caution">
    <text evidence="6">The sequence shown here is derived from an EMBL/GenBank/DDBJ whole genome shotgun (WGS) entry which is preliminary data.</text>
</comment>
<keyword evidence="2 5" id="KW-0812">Transmembrane</keyword>
<evidence type="ECO:0000256" key="2">
    <source>
        <dbReference type="ARBA" id="ARBA00022692"/>
    </source>
</evidence>
<organism evidence="6 7">
    <name type="scientific">Chromobacterium sinusclupearum</name>
    <dbReference type="NCBI Taxonomy" id="2077146"/>
    <lineage>
        <taxon>Bacteria</taxon>
        <taxon>Pseudomonadati</taxon>
        <taxon>Pseudomonadota</taxon>
        <taxon>Betaproteobacteria</taxon>
        <taxon>Neisseriales</taxon>
        <taxon>Chromobacteriaceae</taxon>
        <taxon>Chromobacterium</taxon>
    </lineage>
</organism>
<feature type="transmembrane region" description="Helical" evidence="5">
    <location>
        <begin position="36"/>
        <end position="58"/>
    </location>
</feature>
<comment type="similarity">
    <text evidence="5">Belongs to the 4-toluene sulfonate uptake permease (TSUP) (TC 2.A.102) family.</text>
</comment>
<feature type="transmembrane region" description="Helical" evidence="5">
    <location>
        <begin position="215"/>
        <end position="232"/>
    </location>
</feature>
<comment type="subcellular location">
    <subcellularLocation>
        <location evidence="5">Cell membrane</location>
        <topology evidence="5">Multi-pass membrane protein</topology>
    </subcellularLocation>
    <subcellularLocation>
        <location evidence="1">Membrane</location>
        <topology evidence="1">Multi-pass membrane protein</topology>
    </subcellularLocation>
</comment>
<name>A0A2K4MT28_9NEIS</name>
<evidence type="ECO:0000256" key="4">
    <source>
        <dbReference type="ARBA" id="ARBA00023136"/>
    </source>
</evidence>
<sequence>MLLMLTLGMLLGAILGLTGAGGGILAIPALMATQGWSLPQAAPVALLAVVAGAALGAYEGWRRRLVRYRAAWLMAISSLPFTALGTRLAQQLPSAWLTGLFALAMLTVAARTWRAAHPEAILSQQPRQTLCRLNPDTGRLRWNVLSAAALAGVGAFTGLLTGLLGVGGGFVIVPALRRLSDLGMHAIIATSLLVIALVGSGGVVSALWHGARPPLLLSAGFVLAAMAGMLLGRRLSTRLSPQQLLRGFALLVAAIGVAMLWRAVAILL</sequence>
<dbReference type="RefSeq" id="WP_103317248.1">
    <property type="nucleotide sequence ID" value="NZ_PPTF01000010.1"/>
</dbReference>
<keyword evidence="3 5" id="KW-1133">Transmembrane helix</keyword>
<reference evidence="6 7" key="1">
    <citation type="submission" date="2018-01" db="EMBL/GenBank/DDBJ databases">
        <title>Genomic Sequence of Chromobacterium MWU13-2610 from wild cranberry bogs within the Cape Cod National Seashore.</title>
        <authorList>
            <person name="O'Hara-Hanley K."/>
            <person name="Soby S."/>
            <person name="Harrison A."/>
        </authorList>
    </citation>
    <scope>NUCLEOTIDE SEQUENCE [LARGE SCALE GENOMIC DNA]</scope>
    <source>
        <strain evidence="6 7">MWU13-2610</strain>
    </source>
</reference>
<dbReference type="InterPro" id="IPR002781">
    <property type="entry name" value="TM_pro_TauE-like"/>
</dbReference>
<protein>
    <recommendedName>
        <fullName evidence="5">Probable membrane transporter protein</fullName>
    </recommendedName>
</protein>
<dbReference type="InterPro" id="IPR051598">
    <property type="entry name" value="TSUP/Inactive_protease-like"/>
</dbReference>
<feature type="transmembrane region" description="Helical" evidence="5">
    <location>
        <begin position="244"/>
        <end position="264"/>
    </location>
</feature>
<keyword evidence="5" id="KW-1003">Cell membrane</keyword>
<proteinExistence type="inferred from homology"/>
<keyword evidence="7" id="KW-1185">Reference proteome</keyword>
<feature type="transmembrane region" description="Helical" evidence="5">
    <location>
        <begin position="184"/>
        <end position="208"/>
    </location>
</feature>
<feature type="transmembrane region" description="Helical" evidence="5">
    <location>
        <begin position="142"/>
        <end position="172"/>
    </location>
</feature>
<dbReference type="EMBL" id="PPTF01000010">
    <property type="protein sequence ID" value="POB00262.1"/>
    <property type="molecule type" value="Genomic_DNA"/>
</dbReference>
<dbReference type="AlphaFoldDB" id="A0A2K4MT28"/>
<evidence type="ECO:0000256" key="5">
    <source>
        <dbReference type="RuleBase" id="RU363041"/>
    </source>
</evidence>
<evidence type="ECO:0000256" key="3">
    <source>
        <dbReference type="ARBA" id="ARBA00022989"/>
    </source>
</evidence>